<feature type="transmembrane region" description="Helical" evidence="1">
    <location>
        <begin position="21"/>
        <end position="45"/>
    </location>
</feature>
<dbReference type="AlphaFoldDB" id="A0A1W0WDW6"/>
<keyword evidence="1" id="KW-1133">Transmembrane helix</keyword>
<sequence length="110" mass="12438">MRLRWGLGKILDAWPGKRYFGAYRLMPLFFIFGGLVEFAMIHLSVGNVNFYDVYKRKHPEQVAALRKKGIAAGLGEEEIAASVQLEAEAQLKFISGYEEYLKTKAAPVKL</sequence>
<dbReference type="InterPro" id="IPR028183">
    <property type="entry name" value="UQCC5"/>
</dbReference>
<accession>A0A1W0WDW6</accession>
<dbReference type="PANTHER" id="PTHR35250:SF1">
    <property type="entry name" value="UBIQUINOL-CYTOCHROME-C REDUCTASE COMPLEX ASSEMBLY FACTOR 5"/>
    <property type="match status" value="1"/>
</dbReference>
<keyword evidence="3" id="KW-1185">Reference proteome</keyword>
<dbReference type="Pfam" id="PF15114">
    <property type="entry name" value="UPF0640"/>
    <property type="match status" value="1"/>
</dbReference>
<name>A0A1W0WDW6_HYPEX</name>
<reference evidence="3" key="1">
    <citation type="submission" date="2017-01" db="EMBL/GenBank/DDBJ databases">
        <title>Comparative genomics of anhydrobiosis in the tardigrade Hypsibius dujardini.</title>
        <authorList>
            <person name="Yoshida Y."/>
            <person name="Koutsovoulos G."/>
            <person name="Laetsch D."/>
            <person name="Stevens L."/>
            <person name="Kumar S."/>
            <person name="Horikawa D."/>
            <person name="Ishino K."/>
            <person name="Komine S."/>
            <person name="Tomita M."/>
            <person name="Blaxter M."/>
            <person name="Arakawa K."/>
        </authorList>
    </citation>
    <scope>NUCLEOTIDE SEQUENCE [LARGE SCALE GENOMIC DNA]</scope>
    <source>
        <strain evidence="3">Z151</strain>
    </source>
</reference>
<organism evidence="2 3">
    <name type="scientific">Hypsibius exemplaris</name>
    <name type="common">Freshwater tardigrade</name>
    <dbReference type="NCBI Taxonomy" id="2072580"/>
    <lineage>
        <taxon>Eukaryota</taxon>
        <taxon>Metazoa</taxon>
        <taxon>Ecdysozoa</taxon>
        <taxon>Tardigrada</taxon>
        <taxon>Eutardigrada</taxon>
        <taxon>Parachela</taxon>
        <taxon>Hypsibioidea</taxon>
        <taxon>Hypsibiidae</taxon>
        <taxon>Hypsibius</taxon>
    </lineage>
</organism>
<dbReference type="OrthoDB" id="5913955at2759"/>
<evidence type="ECO:0008006" key="4">
    <source>
        <dbReference type="Google" id="ProtNLM"/>
    </source>
</evidence>
<comment type="caution">
    <text evidence="2">The sequence shown here is derived from an EMBL/GenBank/DDBJ whole genome shotgun (WGS) entry which is preliminary data.</text>
</comment>
<dbReference type="EMBL" id="MTYJ01000124">
    <property type="protein sequence ID" value="OQV13394.1"/>
    <property type="molecule type" value="Genomic_DNA"/>
</dbReference>
<evidence type="ECO:0000313" key="2">
    <source>
        <dbReference type="EMBL" id="OQV13394.1"/>
    </source>
</evidence>
<protein>
    <recommendedName>
        <fullName evidence="4">Small integral membrane protein 4</fullName>
    </recommendedName>
</protein>
<dbReference type="PANTHER" id="PTHR35250">
    <property type="entry name" value="SMALL INTEGRAL MEMBRANE PROTEIN 4"/>
    <property type="match status" value="1"/>
</dbReference>
<gene>
    <name evidence="2" type="ORF">BV898_12344</name>
</gene>
<evidence type="ECO:0000313" key="3">
    <source>
        <dbReference type="Proteomes" id="UP000192578"/>
    </source>
</evidence>
<dbReference type="Proteomes" id="UP000192578">
    <property type="component" value="Unassembled WGS sequence"/>
</dbReference>
<proteinExistence type="predicted"/>
<keyword evidence="1" id="KW-0472">Membrane</keyword>
<keyword evidence="1" id="KW-0812">Transmembrane</keyword>
<evidence type="ECO:0000256" key="1">
    <source>
        <dbReference type="SAM" id="Phobius"/>
    </source>
</evidence>